<keyword evidence="3" id="KW-1185">Reference proteome</keyword>
<feature type="signal peptide" evidence="1">
    <location>
        <begin position="1"/>
        <end position="30"/>
    </location>
</feature>
<proteinExistence type="predicted"/>
<keyword evidence="2" id="KW-0378">Hydrolase</keyword>
<dbReference type="Gene3D" id="3.40.50.1000">
    <property type="entry name" value="HAD superfamily/HAD-like"/>
    <property type="match status" value="1"/>
</dbReference>
<dbReference type="Pfam" id="PF12710">
    <property type="entry name" value="HAD"/>
    <property type="match status" value="1"/>
</dbReference>
<name>A0A7M2WVP8_9BACT</name>
<dbReference type="RefSeq" id="WP_206292332.1">
    <property type="nucleotide sequence ID" value="NZ_CP063458.1"/>
</dbReference>
<accession>A0A7M2WVP8</accession>
<dbReference type="KEGG" id="hbs:IPV69_24350"/>
<dbReference type="Proteomes" id="UP000593765">
    <property type="component" value="Chromosome"/>
</dbReference>
<dbReference type="EMBL" id="CP063458">
    <property type="protein sequence ID" value="QOV89302.1"/>
    <property type="molecule type" value="Genomic_DNA"/>
</dbReference>
<evidence type="ECO:0000313" key="3">
    <source>
        <dbReference type="Proteomes" id="UP000593765"/>
    </source>
</evidence>
<dbReference type="InterPro" id="IPR050582">
    <property type="entry name" value="HAD-like_SerB"/>
</dbReference>
<dbReference type="PANTHER" id="PTHR43344">
    <property type="entry name" value="PHOSPHOSERINE PHOSPHATASE"/>
    <property type="match status" value="1"/>
</dbReference>
<keyword evidence="1" id="KW-0732">Signal</keyword>
<dbReference type="SUPFAM" id="SSF56784">
    <property type="entry name" value="HAD-like"/>
    <property type="match status" value="1"/>
</dbReference>
<gene>
    <name evidence="2" type="ORF">IPV69_24350</name>
</gene>
<protein>
    <submittedName>
        <fullName evidence="2">Haloacid dehalogenase-like hydrolase</fullName>
    </submittedName>
</protein>
<dbReference type="GO" id="GO:0016787">
    <property type="term" value="F:hydrolase activity"/>
    <property type="evidence" value="ECO:0007669"/>
    <property type="project" value="UniProtKB-KW"/>
</dbReference>
<evidence type="ECO:0000256" key="1">
    <source>
        <dbReference type="SAM" id="SignalP"/>
    </source>
</evidence>
<sequence length="340" mass="37470">MSAPATRIRNFSVTALLGMVAVATTTIARAADPLPSWNHGSARQSIITFVERVTKESSPDFVPVADRIAVFDNDGTLWSEQPMYVQLAFVLDRVRQLAPQHPEWKEKEPFKSVLAGDLKAIAAAGETGLMELLAATHGGMTAEQFDKIVIDWIAAARHPKYARPYTQCVYRPMVELIAFLKANGFKVYIVSGGGVEFMRPWTAAVYGVPPEQVIGSSIKTRYEVGADGRPVIVRLPEIDFIDDKAGKPVAIHKVIGKRPIAAFGNSDGDFEMLEYVTSGPGLRLGVLVHHDDAEREVAYDRKSHIGRLERGLDEAARRSWTLISMKADWKSVFPSPTPDQ</sequence>
<dbReference type="InterPro" id="IPR023214">
    <property type="entry name" value="HAD_sf"/>
</dbReference>
<organism evidence="2 3">
    <name type="scientific">Humisphaera borealis</name>
    <dbReference type="NCBI Taxonomy" id="2807512"/>
    <lineage>
        <taxon>Bacteria</taxon>
        <taxon>Pseudomonadati</taxon>
        <taxon>Planctomycetota</taxon>
        <taxon>Phycisphaerae</taxon>
        <taxon>Tepidisphaerales</taxon>
        <taxon>Tepidisphaeraceae</taxon>
        <taxon>Humisphaera</taxon>
    </lineage>
</organism>
<feature type="chain" id="PRO_5034334281" evidence="1">
    <location>
        <begin position="31"/>
        <end position="340"/>
    </location>
</feature>
<dbReference type="InterPro" id="IPR036412">
    <property type="entry name" value="HAD-like_sf"/>
</dbReference>
<dbReference type="AlphaFoldDB" id="A0A7M2WVP8"/>
<reference evidence="2 3" key="1">
    <citation type="submission" date="2020-10" db="EMBL/GenBank/DDBJ databases">
        <title>Wide distribution of Phycisphaera-like planctomycetes from WD2101 soil group in peatlands and genome analysis of the first cultivated representative.</title>
        <authorList>
            <person name="Dedysh S.N."/>
            <person name="Beletsky A.V."/>
            <person name="Ivanova A."/>
            <person name="Kulichevskaya I.S."/>
            <person name="Suzina N.E."/>
            <person name="Philippov D.A."/>
            <person name="Rakitin A.L."/>
            <person name="Mardanov A.V."/>
            <person name="Ravin N.V."/>
        </authorList>
    </citation>
    <scope>NUCLEOTIDE SEQUENCE [LARGE SCALE GENOMIC DNA]</scope>
    <source>
        <strain evidence="2 3">M1803</strain>
    </source>
</reference>
<evidence type="ECO:0000313" key="2">
    <source>
        <dbReference type="EMBL" id="QOV89302.1"/>
    </source>
</evidence>